<proteinExistence type="predicted"/>
<dbReference type="Proteomes" id="UP000436181">
    <property type="component" value="Unassembled WGS sequence"/>
</dbReference>
<keyword evidence="1" id="KW-1133">Transmembrane helix</keyword>
<reference evidence="2 3" key="1">
    <citation type="submission" date="2019-10" db="EMBL/GenBank/DDBJ databases">
        <title>Corynebacterium sp novel species isolated from the respiratory tract of Marmot.</title>
        <authorList>
            <person name="Zhang G."/>
        </authorList>
    </citation>
    <scope>NUCLEOTIDE SEQUENCE [LARGE SCALE GENOMIC DNA]</scope>
    <source>
        <strain evidence="2 3">336</strain>
    </source>
</reference>
<comment type="caution">
    <text evidence="2">The sequence shown here is derived from an EMBL/GenBank/DDBJ whole genome shotgun (WGS) entry which is preliminary data.</text>
</comment>
<feature type="transmembrane region" description="Helical" evidence="1">
    <location>
        <begin position="16"/>
        <end position="37"/>
    </location>
</feature>
<protein>
    <submittedName>
        <fullName evidence="2">Uncharacterized protein</fullName>
    </submittedName>
</protein>
<dbReference type="RefSeq" id="WP_151843641.1">
    <property type="nucleotide sequence ID" value="NZ_WBZJ01000001.1"/>
</dbReference>
<keyword evidence="1" id="KW-0472">Membrane</keyword>
<organism evidence="2 3">
    <name type="scientific">Corynebacterium zhongnanshanii</name>
    <dbReference type="NCBI Taxonomy" id="2768834"/>
    <lineage>
        <taxon>Bacteria</taxon>
        <taxon>Bacillati</taxon>
        <taxon>Actinomycetota</taxon>
        <taxon>Actinomycetes</taxon>
        <taxon>Mycobacteriales</taxon>
        <taxon>Corynebacteriaceae</taxon>
        <taxon>Corynebacterium</taxon>
    </lineage>
</organism>
<gene>
    <name evidence="2" type="ORF">F8377_00720</name>
</gene>
<keyword evidence="3" id="KW-1185">Reference proteome</keyword>
<evidence type="ECO:0000313" key="3">
    <source>
        <dbReference type="Proteomes" id="UP000436181"/>
    </source>
</evidence>
<evidence type="ECO:0000256" key="1">
    <source>
        <dbReference type="SAM" id="Phobius"/>
    </source>
</evidence>
<feature type="transmembrane region" description="Helical" evidence="1">
    <location>
        <begin position="49"/>
        <end position="65"/>
    </location>
</feature>
<evidence type="ECO:0000313" key="2">
    <source>
        <dbReference type="EMBL" id="KAB3522739.1"/>
    </source>
</evidence>
<name>A0ABQ6VEC3_9CORY</name>
<dbReference type="EMBL" id="WBZJ01000001">
    <property type="protein sequence ID" value="KAB3522739.1"/>
    <property type="molecule type" value="Genomic_DNA"/>
</dbReference>
<accession>A0ABQ6VEC3</accession>
<sequence>MTNSQVLLPHTSTKRLFLTAVALIIIGCANALFFTWLGDSSQLDLYNPISIAAFISALFLFAVAMKRIRDK</sequence>
<keyword evidence="1" id="KW-0812">Transmembrane</keyword>